<sequence>MFRCRLTRTLRIVFHRWMSLLCPAVLLMLASPASNAMAGGETYQKALPSTVWIITANGEDQTSTGTGVFIDKDRKLVLTNAHVVGDSRTAVVFFPEKKNGETMVKRKEYLDSVLKLAQPGRIIAVDRRRDLALIELAEVPERAEPITLAETSVSVGDSVDLIGNPGGSDVLWVYTSGTVRSIYQKKFKSDHGEHDFRVVETQTPIKPGDSGGPVVNQNGELIAIAQSFSPSQNLVSYCVDVQEIKGFVNGPWKAAPLGTKAVLKNAEVDFELHSTGHYEIKQKLSSGAIQSVFVAKDTEYFKRADVRRVWSLVSVSRDEPSTELMMRLMRQNSATKIGGWVVEKNGNGEFLILYVAKLDATAPDEAVAASIDYVARIAGAMSKQLKSQATQVTPAETPTQTLASWLAK</sequence>
<comment type="caution">
    <text evidence="2">The sequence shown here is derived from an EMBL/GenBank/DDBJ whole genome shotgun (WGS) entry which is preliminary data.</text>
</comment>
<feature type="chain" id="PRO_5047292246" evidence="1">
    <location>
        <begin position="39"/>
        <end position="408"/>
    </location>
</feature>
<accession>A0ABS8NKV7</accession>
<dbReference type="PANTHER" id="PTHR43019:SF62">
    <property type="entry name" value="SERINE ENDOPROTEASE DEGS"/>
    <property type="match status" value="1"/>
</dbReference>
<dbReference type="SUPFAM" id="SSF50494">
    <property type="entry name" value="Trypsin-like serine proteases"/>
    <property type="match status" value="1"/>
</dbReference>
<protein>
    <submittedName>
        <fullName evidence="2">Serine protease</fullName>
    </submittedName>
</protein>
<dbReference type="InterPro" id="IPR009003">
    <property type="entry name" value="Peptidase_S1_PA"/>
</dbReference>
<dbReference type="GO" id="GO:0008233">
    <property type="term" value="F:peptidase activity"/>
    <property type="evidence" value="ECO:0007669"/>
    <property type="project" value="UniProtKB-KW"/>
</dbReference>
<evidence type="ECO:0000313" key="2">
    <source>
        <dbReference type="EMBL" id="MCC9644189.1"/>
    </source>
</evidence>
<feature type="signal peptide" evidence="1">
    <location>
        <begin position="1"/>
        <end position="38"/>
    </location>
</feature>
<keyword evidence="3" id="KW-1185">Reference proteome</keyword>
<name>A0ABS8NKV7_9BACT</name>
<dbReference type="EMBL" id="JAJKFW010000025">
    <property type="protein sequence ID" value="MCC9644189.1"/>
    <property type="molecule type" value="Genomic_DNA"/>
</dbReference>
<keyword evidence="2" id="KW-0378">Hydrolase</keyword>
<dbReference type="GO" id="GO:0006508">
    <property type="term" value="P:proteolysis"/>
    <property type="evidence" value="ECO:0007669"/>
    <property type="project" value="UniProtKB-KW"/>
</dbReference>
<organism evidence="2 3">
    <name type="scientific">Rhodopirellula halodulae</name>
    <dbReference type="NCBI Taxonomy" id="2894198"/>
    <lineage>
        <taxon>Bacteria</taxon>
        <taxon>Pseudomonadati</taxon>
        <taxon>Planctomycetota</taxon>
        <taxon>Planctomycetia</taxon>
        <taxon>Pirellulales</taxon>
        <taxon>Pirellulaceae</taxon>
        <taxon>Rhodopirellula</taxon>
    </lineage>
</organism>
<keyword evidence="2" id="KW-0645">Protease</keyword>
<dbReference type="RefSeq" id="WP_230275333.1">
    <property type="nucleotide sequence ID" value="NZ_JAJKFW010000025.1"/>
</dbReference>
<dbReference type="Pfam" id="PF13365">
    <property type="entry name" value="Trypsin_2"/>
    <property type="match status" value="1"/>
</dbReference>
<evidence type="ECO:0000313" key="3">
    <source>
        <dbReference type="Proteomes" id="UP001430306"/>
    </source>
</evidence>
<gene>
    <name evidence="2" type="ORF">LOC71_18055</name>
</gene>
<keyword evidence="1" id="KW-0732">Signal</keyword>
<proteinExistence type="predicted"/>
<dbReference type="PANTHER" id="PTHR43019">
    <property type="entry name" value="SERINE ENDOPROTEASE DEGS"/>
    <property type="match status" value="1"/>
</dbReference>
<reference evidence="2" key="1">
    <citation type="submission" date="2021-11" db="EMBL/GenBank/DDBJ databases">
        <title>Genome sequence.</title>
        <authorList>
            <person name="Sun Q."/>
        </authorList>
    </citation>
    <scope>NUCLEOTIDE SEQUENCE</scope>
    <source>
        <strain evidence="2">JC740</strain>
    </source>
</reference>
<evidence type="ECO:0000256" key="1">
    <source>
        <dbReference type="SAM" id="SignalP"/>
    </source>
</evidence>
<dbReference type="Proteomes" id="UP001430306">
    <property type="component" value="Unassembled WGS sequence"/>
</dbReference>
<dbReference type="Gene3D" id="2.40.10.120">
    <property type="match status" value="1"/>
</dbReference>